<keyword evidence="1" id="KW-0472">Membrane</keyword>
<name>A0A101SRZ2_9ACTN</name>
<reference evidence="2 3" key="1">
    <citation type="submission" date="2015-10" db="EMBL/GenBank/DDBJ databases">
        <title>Draft genome sequence of Streptomyces griseoruber DSM 40281, type strain for the species Streptomyces griseoruber.</title>
        <authorList>
            <person name="Ruckert C."/>
            <person name="Winkler A."/>
            <person name="Kalinowski J."/>
            <person name="Kampfer P."/>
            <person name="Glaeser S."/>
        </authorList>
    </citation>
    <scope>NUCLEOTIDE SEQUENCE [LARGE SCALE GENOMIC DNA]</scope>
    <source>
        <strain evidence="2 3">DSM 40281</strain>
    </source>
</reference>
<sequence>MWFFLGVQILFLIWVIAGIASNDDNPDSCNGLTGDSLKVCQDAGDIGTTIGVGLVVGFWVAADFILALTYLIYRLATRPQRA</sequence>
<evidence type="ECO:0000256" key="1">
    <source>
        <dbReference type="SAM" id="Phobius"/>
    </source>
</evidence>
<organism evidence="2 3">
    <name type="scientific">Streptomyces griseoruber</name>
    <dbReference type="NCBI Taxonomy" id="1943"/>
    <lineage>
        <taxon>Bacteria</taxon>
        <taxon>Bacillati</taxon>
        <taxon>Actinomycetota</taxon>
        <taxon>Actinomycetes</taxon>
        <taxon>Kitasatosporales</taxon>
        <taxon>Streptomycetaceae</taxon>
        <taxon>Streptomyces</taxon>
    </lineage>
</organism>
<keyword evidence="1" id="KW-1133">Transmembrane helix</keyword>
<feature type="transmembrane region" description="Helical" evidence="1">
    <location>
        <begin position="46"/>
        <end position="73"/>
    </location>
</feature>
<evidence type="ECO:0000313" key="3">
    <source>
        <dbReference type="Proteomes" id="UP000052982"/>
    </source>
</evidence>
<accession>A0A101SRZ2</accession>
<proteinExistence type="predicted"/>
<gene>
    <name evidence="2" type="ORF">AQJ64_29055</name>
</gene>
<comment type="caution">
    <text evidence="2">The sequence shown here is derived from an EMBL/GenBank/DDBJ whole genome shotgun (WGS) entry which is preliminary data.</text>
</comment>
<dbReference type="AlphaFoldDB" id="A0A101SRZ2"/>
<keyword evidence="1" id="KW-0812">Transmembrane</keyword>
<keyword evidence="3" id="KW-1185">Reference proteome</keyword>
<dbReference type="EMBL" id="LMWW01000049">
    <property type="protein sequence ID" value="KUN79134.1"/>
    <property type="molecule type" value="Genomic_DNA"/>
</dbReference>
<protein>
    <submittedName>
        <fullName evidence="2">Uncharacterized protein</fullName>
    </submittedName>
</protein>
<dbReference type="Proteomes" id="UP000052982">
    <property type="component" value="Unassembled WGS sequence"/>
</dbReference>
<evidence type="ECO:0000313" key="2">
    <source>
        <dbReference type="EMBL" id="KUN79134.1"/>
    </source>
</evidence>